<evidence type="ECO:0000313" key="8">
    <source>
        <dbReference type="Proteomes" id="UP000756921"/>
    </source>
</evidence>
<dbReference type="AlphaFoldDB" id="A0A9P6G9U9"/>
<organism evidence="7 8">
    <name type="scientific">Paraphaeosphaeria minitans</name>
    <dbReference type="NCBI Taxonomy" id="565426"/>
    <lineage>
        <taxon>Eukaryota</taxon>
        <taxon>Fungi</taxon>
        <taxon>Dikarya</taxon>
        <taxon>Ascomycota</taxon>
        <taxon>Pezizomycotina</taxon>
        <taxon>Dothideomycetes</taxon>
        <taxon>Pleosporomycetidae</taxon>
        <taxon>Pleosporales</taxon>
        <taxon>Massarineae</taxon>
        <taxon>Didymosphaeriaceae</taxon>
        <taxon>Paraphaeosphaeria</taxon>
    </lineage>
</organism>
<keyword evidence="8" id="KW-1185">Reference proteome</keyword>
<dbReference type="SUPFAM" id="SSF55298">
    <property type="entry name" value="YjgF-like"/>
    <property type="match status" value="2"/>
</dbReference>
<protein>
    <recommendedName>
        <fullName evidence="2">Diphthine--ammonia ligase</fullName>
        <ecNumber evidence="1">6.3.1.14</ecNumber>
    </recommendedName>
    <alternativeName>
        <fullName evidence="3">Diphthamide synthase</fullName>
    </alternativeName>
    <alternativeName>
        <fullName evidence="4">Diphthamide synthetase</fullName>
    </alternativeName>
</protein>
<dbReference type="Pfam" id="PF01042">
    <property type="entry name" value="Ribonuc_L-PSP"/>
    <property type="match status" value="1"/>
</dbReference>
<dbReference type="Gene3D" id="3.30.1330.40">
    <property type="entry name" value="RutC-like"/>
    <property type="match status" value="2"/>
</dbReference>
<dbReference type="SUPFAM" id="SSF52402">
    <property type="entry name" value="Adenine nucleotide alpha hydrolases-like"/>
    <property type="match status" value="1"/>
</dbReference>
<dbReference type="GO" id="GO:0017178">
    <property type="term" value="F:diphthine-ammonia ligase activity"/>
    <property type="evidence" value="ECO:0007669"/>
    <property type="project" value="UniProtKB-EC"/>
</dbReference>
<evidence type="ECO:0000256" key="5">
    <source>
        <dbReference type="ARBA" id="ARBA00048108"/>
    </source>
</evidence>
<dbReference type="CDD" id="cd06155">
    <property type="entry name" value="eu_AANH_C_1"/>
    <property type="match status" value="1"/>
</dbReference>
<dbReference type="InterPro" id="IPR035959">
    <property type="entry name" value="RutC-like_sf"/>
</dbReference>
<dbReference type="PANTHER" id="PTHR12196:SF2">
    <property type="entry name" value="DIPHTHINE--AMMONIA LIGASE"/>
    <property type="match status" value="1"/>
</dbReference>
<evidence type="ECO:0000259" key="6">
    <source>
        <dbReference type="Pfam" id="PF01902"/>
    </source>
</evidence>
<sequence>MATSLNVIALISGGKDSFFSILHCLANGHRLVALANLHPPENGDEDINSFMYQTVGASLIPLYSQALDVPLYRQEIRGSAVIHDRDYQEEEDDETEDLVPLLRKVMEQHPEANAVSTGAILSTYQRTRVESVALRLGLTPLSFLWQYPFLPPYLQSSLLSDMHAVGQHSKIIKVASGGLDESFLGENVADPKTVGRMKKALGRFSENGDGALVGEGGEFETLVVDGPSLLWKRKLEIQGEGEVVHQEGGTATWKASAKVVEKDLDTISLEDSLQELRKPPTFDDEFVQVLQSQLETPNPTRLPETQSNSITLPTTRHSQHAHTLIFSNLTGFSRPCSTYSGPSNPSIKLQLTNIFLRLTRLLESYQTFPSHITHCTLLLRDMRDFTSINALYAQFFAFTNPPSRVTVAVGDTLPAGIDVMLTAIAHPTGQRTGLHVQSQSYWAPANIGPYSQAISVLLRGGGGGGDGRGREVHIAGQIPLDPASMTLHTKDGFKGEAALALQHLFRIGRTQGVKWWTAGVAMIPSSADAQMHDGRVGLAQAVWTAAHARRETEDEDEDDGEAVDVWDRKNFSKAFDDTVGRASMPDYGIFDRRGHAGLRAPPCVVVEVDALPRYASVEWACTGLDVVSLRQSSGSTSLQGVKEFTVRHPEGRFEYRVVEIPDGEVDIAEVLSRMEYGTLYASAQGDWSDERWVKTGISWVPCKRVWGEDGRELRGVIVGGR</sequence>
<gene>
    <name evidence="7" type="ORF">PMIN01_11359</name>
</gene>
<proteinExistence type="predicted"/>
<dbReference type="GO" id="GO:0017183">
    <property type="term" value="P:protein histidyl modification to diphthamide"/>
    <property type="evidence" value="ECO:0007669"/>
    <property type="project" value="TreeGrafter"/>
</dbReference>
<dbReference type="CDD" id="cd01994">
    <property type="entry name" value="AANH_PF0828-like"/>
    <property type="match status" value="1"/>
</dbReference>
<dbReference type="InterPro" id="IPR030662">
    <property type="entry name" value="DPH6/MJ0570"/>
</dbReference>
<dbReference type="InterPro" id="IPR014729">
    <property type="entry name" value="Rossmann-like_a/b/a_fold"/>
</dbReference>
<evidence type="ECO:0000256" key="3">
    <source>
        <dbReference type="ARBA" id="ARBA00029814"/>
    </source>
</evidence>
<dbReference type="Proteomes" id="UP000756921">
    <property type="component" value="Unassembled WGS sequence"/>
</dbReference>
<dbReference type="InterPro" id="IPR006175">
    <property type="entry name" value="YjgF/YER057c/UK114"/>
</dbReference>
<dbReference type="Gene3D" id="3.40.50.620">
    <property type="entry name" value="HUPs"/>
    <property type="match status" value="1"/>
</dbReference>
<dbReference type="Pfam" id="PF01902">
    <property type="entry name" value="Diphthami_syn_2"/>
    <property type="match status" value="1"/>
</dbReference>
<dbReference type="EMBL" id="WJXW01000014">
    <property type="protein sequence ID" value="KAF9730490.1"/>
    <property type="molecule type" value="Genomic_DNA"/>
</dbReference>
<dbReference type="Gene3D" id="3.90.1490.10">
    <property type="entry name" value="putative n-type atp pyrophosphatase, domain 2"/>
    <property type="match status" value="1"/>
</dbReference>
<reference evidence="7" key="1">
    <citation type="journal article" date="2020" name="Mol. Plant Microbe Interact.">
        <title>Genome Sequence of the Biocontrol Agent Coniothyrium minitans strain Conio (IMI 134523).</title>
        <authorList>
            <person name="Patel D."/>
            <person name="Shittu T.A."/>
            <person name="Baroncelli R."/>
            <person name="Muthumeenakshi S."/>
            <person name="Osborne T.H."/>
            <person name="Janganan T.K."/>
            <person name="Sreenivasaprasad S."/>
        </authorList>
    </citation>
    <scope>NUCLEOTIDE SEQUENCE</scope>
    <source>
        <strain evidence="7">Conio</strain>
    </source>
</reference>
<dbReference type="InterPro" id="IPR002761">
    <property type="entry name" value="Diphthami_syn_dom"/>
</dbReference>
<accession>A0A9P6G9U9</accession>
<dbReference type="NCBIfam" id="TIGR00290">
    <property type="entry name" value="MJ0570_dom"/>
    <property type="match status" value="1"/>
</dbReference>
<dbReference type="CDD" id="cd06156">
    <property type="entry name" value="eu_AANH_C_2"/>
    <property type="match status" value="1"/>
</dbReference>
<evidence type="ECO:0000313" key="7">
    <source>
        <dbReference type="EMBL" id="KAF9730490.1"/>
    </source>
</evidence>
<evidence type="ECO:0000256" key="1">
    <source>
        <dbReference type="ARBA" id="ARBA00012089"/>
    </source>
</evidence>
<dbReference type="EC" id="6.3.1.14" evidence="1"/>
<feature type="domain" description="Diphthamide synthase" evidence="6">
    <location>
        <begin position="6"/>
        <end position="242"/>
    </location>
</feature>
<dbReference type="FunFam" id="3.40.50.620:FF:000145">
    <property type="entry name" value="ATP-binding domain containing protein"/>
    <property type="match status" value="1"/>
</dbReference>
<dbReference type="OrthoDB" id="686384at2759"/>
<comment type="catalytic activity">
    <reaction evidence="5">
        <text>diphthine-[translation elongation factor 2] + NH4(+) + ATP = diphthamide-[translation elongation factor 2] + AMP + diphosphate + H(+)</text>
        <dbReference type="Rhea" id="RHEA:19753"/>
        <dbReference type="Rhea" id="RHEA-COMP:10172"/>
        <dbReference type="Rhea" id="RHEA-COMP:10174"/>
        <dbReference type="ChEBI" id="CHEBI:15378"/>
        <dbReference type="ChEBI" id="CHEBI:16692"/>
        <dbReference type="ChEBI" id="CHEBI:28938"/>
        <dbReference type="ChEBI" id="CHEBI:30616"/>
        <dbReference type="ChEBI" id="CHEBI:33019"/>
        <dbReference type="ChEBI" id="CHEBI:82696"/>
        <dbReference type="ChEBI" id="CHEBI:456215"/>
        <dbReference type="EC" id="6.3.1.14"/>
    </reaction>
</comment>
<comment type="caution">
    <text evidence="7">The sequence shown here is derived from an EMBL/GenBank/DDBJ whole genome shotgun (WGS) entry which is preliminary data.</text>
</comment>
<evidence type="ECO:0000256" key="4">
    <source>
        <dbReference type="ARBA" id="ARBA00031552"/>
    </source>
</evidence>
<evidence type="ECO:0000256" key="2">
    <source>
        <dbReference type="ARBA" id="ARBA00018426"/>
    </source>
</evidence>
<name>A0A9P6G9U9_9PLEO</name>
<dbReference type="PANTHER" id="PTHR12196">
    <property type="entry name" value="DOMAIN OF UNKNOWN FUNCTION 71 DUF71 -CONTAINING PROTEIN"/>
    <property type="match status" value="1"/>
</dbReference>